<feature type="transmembrane region" description="Helical" evidence="1">
    <location>
        <begin position="88"/>
        <end position="106"/>
    </location>
</feature>
<sequence length="144" mass="16268">MKIAVMSPRVNLVQAIDYPKRYLGIVVLIMLPVSLSYGAAPTWTIPDLLDIPVESVNTHNLFRAMMGLYLAFVAFWAYGYFQEKQRLTAIYTVIIFMLGVASGRMLSMALDGPPSPMLIFYTLSELTIGLTGVYLLYRRVNPYF</sequence>
<name>A0A944QTQ2_9GAMM</name>
<dbReference type="EMBL" id="JAHHGM010000008">
    <property type="protein sequence ID" value="MBT2989327.1"/>
    <property type="molecule type" value="Genomic_DNA"/>
</dbReference>
<keyword evidence="1" id="KW-0472">Membrane</keyword>
<dbReference type="Proteomes" id="UP000770889">
    <property type="component" value="Unassembled WGS sequence"/>
</dbReference>
<feature type="transmembrane region" description="Helical" evidence="1">
    <location>
        <begin position="21"/>
        <end position="40"/>
    </location>
</feature>
<evidence type="ECO:0000313" key="3">
    <source>
        <dbReference type="Proteomes" id="UP000770889"/>
    </source>
</evidence>
<dbReference type="AlphaFoldDB" id="A0A944QTQ2"/>
<keyword evidence="1" id="KW-1133">Transmembrane helix</keyword>
<dbReference type="InterPro" id="IPR025597">
    <property type="entry name" value="DUF4345"/>
</dbReference>
<proteinExistence type="predicted"/>
<keyword evidence="1" id="KW-0812">Transmembrane</keyword>
<accession>A0A944QTQ2</accession>
<protein>
    <submittedName>
        <fullName evidence="2">DUF4345 domain-containing protein</fullName>
    </submittedName>
</protein>
<feature type="transmembrane region" description="Helical" evidence="1">
    <location>
        <begin position="118"/>
        <end position="137"/>
    </location>
</feature>
<evidence type="ECO:0000256" key="1">
    <source>
        <dbReference type="SAM" id="Phobius"/>
    </source>
</evidence>
<gene>
    <name evidence="2" type="ORF">KME65_10210</name>
</gene>
<comment type="caution">
    <text evidence="2">The sequence shown here is derived from an EMBL/GenBank/DDBJ whole genome shotgun (WGS) entry which is preliminary data.</text>
</comment>
<reference evidence="2 3" key="1">
    <citation type="submission" date="2021-05" db="EMBL/GenBank/DDBJ databases">
        <title>Genetic and Functional Diversity in Clade A Lucinid endosymbionts from the Bahamas.</title>
        <authorList>
            <person name="Giani N.M."/>
            <person name="Engel A.S."/>
            <person name="Campbell B.J."/>
        </authorList>
    </citation>
    <scope>NUCLEOTIDE SEQUENCE [LARGE SCALE GENOMIC DNA]</scope>
    <source>
        <strain evidence="2">LUC16012Gg_MoonRockCtena</strain>
    </source>
</reference>
<organism evidence="2 3">
    <name type="scientific">Candidatus Thiodiazotropha taylori</name>
    <dbReference type="NCBI Taxonomy" id="2792791"/>
    <lineage>
        <taxon>Bacteria</taxon>
        <taxon>Pseudomonadati</taxon>
        <taxon>Pseudomonadota</taxon>
        <taxon>Gammaproteobacteria</taxon>
        <taxon>Chromatiales</taxon>
        <taxon>Sedimenticolaceae</taxon>
        <taxon>Candidatus Thiodiazotropha</taxon>
    </lineage>
</organism>
<feature type="transmembrane region" description="Helical" evidence="1">
    <location>
        <begin position="60"/>
        <end position="81"/>
    </location>
</feature>
<evidence type="ECO:0000313" key="2">
    <source>
        <dbReference type="EMBL" id="MBT2989327.1"/>
    </source>
</evidence>
<dbReference type="Pfam" id="PF14248">
    <property type="entry name" value="DUF4345"/>
    <property type="match status" value="1"/>
</dbReference>